<evidence type="ECO:0000259" key="2">
    <source>
        <dbReference type="Pfam" id="PF12696"/>
    </source>
</evidence>
<dbReference type="SUPFAM" id="SSF52540">
    <property type="entry name" value="P-loop containing nucleoside triphosphate hydrolases"/>
    <property type="match status" value="1"/>
</dbReference>
<evidence type="ECO:0000313" key="3">
    <source>
        <dbReference type="EMBL" id="GAA6168442.1"/>
    </source>
</evidence>
<protein>
    <recommendedName>
        <fullName evidence="2">TraD/TraG TraM recognition site domain-containing protein</fullName>
    </recommendedName>
</protein>
<dbReference type="InterPro" id="IPR032689">
    <property type="entry name" value="TraG-D_C"/>
</dbReference>
<sequence length="543" mass="61893">MQLKPWYRYLYRLLTRPKEGEFESDFMHHLENNHNWNPEDIQEWPLDMPLLYFSDNDPLTLRDAYMGIGIFGATGSGKTSSSGQAIARAFLRHNLGGLVICSKHDEAKQWLRWAKQEKREKSIIHVTPDKDIVFNFLKHEMSVSGGDELENILEIFNRVMEITAAGDLSKGENSYFYEANQELLRNAITLSQLAYGEVTLLDMYNIVRSAPMSKEEAESASWMKESDCGRAITFVADKLRHKLHEGQHVPWEQEFILSKNYFLLSYPGMGDRLRSSITSIFSSSIDPWLRGKLWELFSRSDEEINPITGKKPFVLKPQYSVQGAIILFDYPAKTSYVGKLSQSLYKLIWQRQMERRDINEDGGRGVFLFADEAQIVTLPQKDAEFAQTARSSRVITTLISQNISNYHIAFGDGQHGVNQTESLFGNIGTLIFHANTHDKTNGWASDIIGSNWSMQASTSHGDSSGYSSNEQGSSYNSGDNQNVSYSEQHRAEVEKRDFTLLTNGGKENNYYTQAIVTQAGRIWSATETNYMYATFYQYPELNS</sequence>
<accession>A0ABQ0A9V7</accession>
<evidence type="ECO:0000313" key="4">
    <source>
        <dbReference type="Proteomes" id="UP001465153"/>
    </source>
</evidence>
<dbReference type="RefSeq" id="WP_353303138.1">
    <property type="nucleotide sequence ID" value="NZ_BAABWN010000007.1"/>
</dbReference>
<organism evidence="3 4">
    <name type="scientific">Sessilibacter corallicola</name>
    <dbReference type="NCBI Taxonomy" id="2904075"/>
    <lineage>
        <taxon>Bacteria</taxon>
        <taxon>Pseudomonadati</taxon>
        <taxon>Pseudomonadota</taxon>
        <taxon>Gammaproteobacteria</taxon>
        <taxon>Cellvibrionales</taxon>
        <taxon>Cellvibrionaceae</taxon>
        <taxon>Sessilibacter</taxon>
    </lineage>
</organism>
<reference evidence="3 4" key="1">
    <citation type="submission" date="2024-04" db="EMBL/GenBank/DDBJ databases">
        <title>Draft genome sequence of Sessilibacter corallicola NBRC 116591.</title>
        <authorList>
            <person name="Miyakawa T."/>
            <person name="Kusuya Y."/>
            <person name="Miura T."/>
        </authorList>
    </citation>
    <scope>NUCLEOTIDE SEQUENCE [LARGE SCALE GENOMIC DNA]</scope>
    <source>
        <strain evidence="3 4">KU-00831-HH</strain>
    </source>
</reference>
<dbReference type="InterPro" id="IPR027417">
    <property type="entry name" value="P-loop_NTPase"/>
</dbReference>
<dbReference type="EMBL" id="BAABWN010000007">
    <property type="protein sequence ID" value="GAA6168442.1"/>
    <property type="molecule type" value="Genomic_DNA"/>
</dbReference>
<evidence type="ECO:0000256" key="1">
    <source>
        <dbReference type="SAM" id="MobiDB-lite"/>
    </source>
</evidence>
<keyword evidence="4" id="KW-1185">Reference proteome</keyword>
<comment type="caution">
    <text evidence="3">The sequence shown here is derived from an EMBL/GenBank/DDBJ whole genome shotgun (WGS) entry which is preliminary data.</text>
</comment>
<feature type="domain" description="TraD/TraG TraM recognition site" evidence="2">
    <location>
        <begin position="366"/>
        <end position="476"/>
    </location>
</feature>
<feature type="compositionally biased region" description="Low complexity" evidence="1">
    <location>
        <begin position="458"/>
        <end position="478"/>
    </location>
</feature>
<proteinExistence type="predicted"/>
<dbReference type="Pfam" id="PF12696">
    <property type="entry name" value="TraG-D_C"/>
    <property type="match status" value="1"/>
</dbReference>
<dbReference type="Gene3D" id="3.40.50.300">
    <property type="entry name" value="P-loop containing nucleotide triphosphate hydrolases"/>
    <property type="match status" value="1"/>
</dbReference>
<gene>
    <name evidence="3" type="ORF">NBRC116591_22530</name>
</gene>
<dbReference type="Proteomes" id="UP001465153">
    <property type="component" value="Unassembled WGS sequence"/>
</dbReference>
<feature type="region of interest" description="Disordered" evidence="1">
    <location>
        <begin position="458"/>
        <end position="489"/>
    </location>
</feature>
<name>A0ABQ0A9V7_9GAMM</name>